<name>A0A4V1CC77_9FLAO</name>
<gene>
    <name evidence="2" type="ORF">GS03_02032</name>
</gene>
<evidence type="ECO:0000313" key="3">
    <source>
        <dbReference type="Proteomes" id="UP000296862"/>
    </source>
</evidence>
<keyword evidence="3" id="KW-1185">Reference proteome</keyword>
<keyword evidence="1" id="KW-0812">Transmembrane</keyword>
<feature type="transmembrane region" description="Helical" evidence="1">
    <location>
        <begin position="119"/>
        <end position="142"/>
    </location>
</feature>
<feature type="transmembrane region" description="Helical" evidence="1">
    <location>
        <begin position="55"/>
        <end position="76"/>
    </location>
</feature>
<dbReference type="Proteomes" id="UP000296862">
    <property type="component" value="Chromosome"/>
</dbReference>
<evidence type="ECO:0008006" key="4">
    <source>
        <dbReference type="Google" id="ProtNLM"/>
    </source>
</evidence>
<accession>A0A4V1CC77</accession>
<evidence type="ECO:0000313" key="2">
    <source>
        <dbReference type="EMBL" id="QBZ98524.1"/>
    </source>
</evidence>
<protein>
    <recommendedName>
        <fullName evidence="4">DUF1761 domain-containing protein</fullName>
    </recommendedName>
</protein>
<dbReference type="EMBL" id="CP038810">
    <property type="protein sequence ID" value="QBZ98524.1"/>
    <property type="molecule type" value="Genomic_DNA"/>
</dbReference>
<evidence type="ECO:0000256" key="1">
    <source>
        <dbReference type="SAM" id="Phobius"/>
    </source>
</evidence>
<keyword evidence="1" id="KW-0472">Membrane</keyword>
<organism evidence="2 3">
    <name type="scientific">Flavobacterium sangjuense</name>
    <dbReference type="NCBI Taxonomy" id="2518177"/>
    <lineage>
        <taxon>Bacteria</taxon>
        <taxon>Pseudomonadati</taxon>
        <taxon>Bacteroidota</taxon>
        <taxon>Flavobacteriia</taxon>
        <taxon>Flavobacteriales</taxon>
        <taxon>Flavobacteriaceae</taxon>
        <taxon>Flavobacterium</taxon>
    </lineage>
</organism>
<reference evidence="2 3" key="1">
    <citation type="submission" date="2019-04" db="EMBL/GenBank/DDBJ databases">
        <title>Flavobacterium sp. GS03.</title>
        <authorList>
            <person name="Kim H."/>
        </authorList>
    </citation>
    <scope>NUCLEOTIDE SEQUENCE [LARGE SCALE GENOMIC DNA]</scope>
    <source>
        <strain evidence="2 3">GS03</strain>
    </source>
</reference>
<dbReference type="AlphaFoldDB" id="A0A4V1CC77"/>
<sequence length="143" mass="16116">MILLILLTAAFAATALKTIFSYVTAQLFHQPYQEPYLLSALVRHFNVSDTKTNRYIGVGIQYVLGLLCVIGFQAMLNTGLMTLSYDSILIYGSLIGILSMIGWLFIFMQARSKPQMNVYGYYTQLFMANIVFAFTMAGCYMII</sequence>
<keyword evidence="1" id="KW-1133">Transmembrane helix</keyword>
<feature type="transmembrane region" description="Helical" evidence="1">
    <location>
        <begin position="88"/>
        <end position="107"/>
    </location>
</feature>
<dbReference type="KEGG" id="fsn:GS03_02032"/>
<proteinExistence type="predicted"/>